<dbReference type="GeneID" id="19463623"/>
<protein>
    <submittedName>
        <fullName evidence="2">Uncharacterized protein</fullName>
    </submittedName>
</protein>
<dbReference type="Proteomes" id="UP000016922">
    <property type="component" value="Unassembled WGS sequence"/>
</dbReference>
<organism evidence="2 3">
    <name type="scientific">Glarea lozoyensis (strain ATCC 20868 / MF5171)</name>
    <dbReference type="NCBI Taxonomy" id="1116229"/>
    <lineage>
        <taxon>Eukaryota</taxon>
        <taxon>Fungi</taxon>
        <taxon>Dikarya</taxon>
        <taxon>Ascomycota</taxon>
        <taxon>Pezizomycotina</taxon>
        <taxon>Leotiomycetes</taxon>
        <taxon>Helotiales</taxon>
        <taxon>Helotiaceae</taxon>
        <taxon>Glarea</taxon>
    </lineage>
</organism>
<dbReference type="HOGENOM" id="CLU_1441175_0_0_1"/>
<dbReference type="EMBL" id="KE145369">
    <property type="protein sequence ID" value="EPE27777.1"/>
    <property type="molecule type" value="Genomic_DNA"/>
</dbReference>
<feature type="signal peptide" evidence="1">
    <location>
        <begin position="1"/>
        <end position="26"/>
    </location>
</feature>
<dbReference type="RefSeq" id="XP_008085136.1">
    <property type="nucleotide sequence ID" value="XM_008086945.1"/>
</dbReference>
<keyword evidence="3" id="KW-1185">Reference proteome</keyword>
<evidence type="ECO:0000313" key="3">
    <source>
        <dbReference type="Proteomes" id="UP000016922"/>
    </source>
</evidence>
<dbReference type="AlphaFoldDB" id="S3CMU7"/>
<name>S3CMU7_GLAL2</name>
<accession>S3CMU7</accession>
<evidence type="ECO:0000313" key="2">
    <source>
        <dbReference type="EMBL" id="EPE27777.1"/>
    </source>
</evidence>
<proteinExistence type="predicted"/>
<dbReference type="OrthoDB" id="5230873at2759"/>
<sequence>MFPDMFFKTWSIWLLLAITSSSTAIAIDSRQAKESITLFVYGSDVNGAPLFYADGKAYFGHRAINETTVTQTNVTVAPADDITTPWSVAANSSTMSFNETLYMALNPTTTSQLEFTPAANMTAGFVDTGLTWFGTAVAYAADESNYGLSFAGVATNTSGVYGLYYTVGTSTVEGSFPVSVKSTVPVAP</sequence>
<keyword evidence="1" id="KW-0732">Signal</keyword>
<reference evidence="2 3" key="1">
    <citation type="journal article" date="2013" name="BMC Genomics">
        <title>Genomics-driven discovery of the pneumocandin biosynthetic gene cluster in the fungus Glarea lozoyensis.</title>
        <authorList>
            <person name="Chen L."/>
            <person name="Yue Q."/>
            <person name="Zhang X."/>
            <person name="Xiang M."/>
            <person name="Wang C."/>
            <person name="Li S."/>
            <person name="Che Y."/>
            <person name="Ortiz-Lopez F.J."/>
            <person name="Bills G.F."/>
            <person name="Liu X."/>
            <person name="An Z."/>
        </authorList>
    </citation>
    <scope>NUCLEOTIDE SEQUENCE [LARGE SCALE GENOMIC DNA]</scope>
    <source>
        <strain evidence="3">ATCC 20868 / MF5171</strain>
    </source>
</reference>
<gene>
    <name evidence="2" type="ORF">GLAREA_04568</name>
</gene>
<feature type="chain" id="PRO_5004507338" evidence="1">
    <location>
        <begin position="27"/>
        <end position="188"/>
    </location>
</feature>
<dbReference type="KEGG" id="glz:GLAREA_04568"/>
<evidence type="ECO:0000256" key="1">
    <source>
        <dbReference type="SAM" id="SignalP"/>
    </source>
</evidence>